<organism evidence="3 4">
    <name type="scientific">Plectus sambesii</name>
    <dbReference type="NCBI Taxonomy" id="2011161"/>
    <lineage>
        <taxon>Eukaryota</taxon>
        <taxon>Metazoa</taxon>
        <taxon>Ecdysozoa</taxon>
        <taxon>Nematoda</taxon>
        <taxon>Chromadorea</taxon>
        <taxon>Plectida</taxon>
        <taxon>Plectina</taxon>
        <taxon>Plectoidea</taxon>
        <taxon>Plectidae</taxon>
        <taxon>Plectus</taxon>
    </lineage>
</organism>
<protein>
    <submittedName>
        <fullName evidence="4">Charged multivesicular body protein 6</fullName>
    </submittedName>
</protein>
<proteinExistence type="inferred from homology"/>
<dbReference type="GO" id="GO:0007034">
    <property type="term" value="P:vacuolar transport"/>
    <property type="evidence" value="ECO:0007669"/>
    <property type="project" value="InterPro"/>
</dbReference>
<dbReference type="Proteomes" id="UP000887566">
    <property type="component" value="Unplaced"/>
</dbReference>
<comment type="similarity">
    <text evidence="1">Belongs to the SNF7 family.</text>
</comment>
<feature type="coiled-coil region" evidence="2">
    <location>
        <begin position="14"/>
        <end position="52"/>
    </location>
</feature>
<evidence type="ECO:0000313" key="4">
    <source>
        <dbReference type="WBParaSite" id="PSAMB.scaffold4832size13424.g25363.t1"/>
    </source>
</evidence>
<sequence>MFSKKKEPSRVTAHDEAVLQLKSQRDKMKQYMRRSEAQMEREREMAKKLIQSGKKDRALFLLKKKRFQDQMIEKALKQLDNIERMVSLSPYFHN</sequence>
<name>A0A914WTU1_9BILA</name>
<dbReference type="WBParaSite" id="PSAMB.scaffold4832size13424.g25363.t1">
    <property type="protein sequence ID" value="PSAMB.scaffold4832size13424.g25363.t1"/>
    <property type="gene ID" value="PSAMB.scaffold4832size13424.g25363"/>
</dbReference>
<evidence type="ECO:0000256" key="1">
    <source>
        <dbReference type="ARBA" id="ARBA00006190"/>
    </source>
</evidence>
<evidence type="ECO:0000256" key="2">
    <source>
        <dbReference type="SAM" id="Coils"/>
    </source>
</evidence>
<dbReference type="Pfam" id="PF03357">
    <property type="entry name" value="Snf7"/>
    <property type="match status" value="1"/>
</dbReference>
<keyword evidence="3" id="KW-1185">Reference proteome</keyword>
<reference evidence="4" key="1">
    <citation type="submission" date="2022-11" db="UniProtKB">
        <authorList>
            <consortium name="WormBaseParasite"/>
        </authorList>
    </citation>
    <scope>IDENTIFICATION</scope>
</reference>
<keyword evidence="2" id="KW-0175">Coiled coil</keyword>
<accession>A0A914WTU1</accession>
<dbReference type="AlphaFoldDB" id="A0A914WTU1"/>
<evidence type="ECO:0000313" key="3">
    <source>
        <dbReference type="Proteomes" id="UP000887566"/>
    </source>
</evidence>
<dbReference type="InterPro" id="IPR005024">
    <property type="entry name" value="Snf7_fam"/>
</dbReference>